<comment type="caution">
    <text evidence="2">The sequence shown here is derived from an EMBL/GenBank/DDBJ whole genome shotgun (WGS) entry which is preliminary data.</text>
</comment>
<feature type="chain" id="PRO_5001929772" evidence="1">
    <location>
        <begin position="26"/>
        <end position="137"/>
    </location>
</feature>
<sequence length="137" mass="14808">MSMGPSLPVIIITTIAFSLLHLSSSQPHCTVSRRLILGAVQSTFFHGACGSGMAYTETAISFIAGVYSSVAVHTHVPPLSSFIIYHVKLGSLIFDETDNVVAFPTGKQSRIVPSHFASLFAHSWSRLFPFPFPPSKT</sequence>
<accession>A0A096PFJ6</accession>
<keyword evidence="1" id="KW-0732">Signal</keyword>
<gene>
    <name evidence="2" type="ORF">BN851_0070910</name>
</gene>
<organism evidence="2">
    <name type="scientific">Fusarium acuminatum CS5907</name>
    <dbReference type="NCBI Taxonomy" id="1318461"/>
    <lineage>
        <taxon>Eukaryota</taxon>
        <taxon>Fungi</taxon>
        <taxon>Dikarya</taxon>
        <taxon>Ascomycota</taxon>
        <taxon>Pezizomycotina</taxon>
        <taxon>Sordariomycetes</taxon>
        <taxon>Hypocreomycetidae</taxon>
        <taxon>Hypocreales</taxon>
        <taxon>Nectriaceae</taxon>
        <taxon>Fusarium</taxon>
        <taxon>Fusarium tricinctum species complex</taxon>
    </lineage>
</organism>
<reference evidence="2" key="1">
    <citation type="submission" date="2013-05" db="EMBL/GenBank/DDBJ databases">
        <title>Draft genome sequences of six wheat associated Fusarium spp. isolates.</title>
        <authorList>
            <person name="Moolhuijzen P.M."/>
            <person name="Manners J.M."/>
            <person name="Wilcox S."/>
            <person name="Bellgard M.I."/>
            <person name="Gardiner D.M."/>
        </authorList>
    </citation>
    <scope>NUCLEOTIDE SEQUENCE</scope>
    <source>
        <strain evidence="2">CS5907</strain>
        <strain evidence="2">CS5907</strain>
    </source>
</reference>
<dbReference type="EMBL" id="CBMG010001379">
    <property type="protein sequence ID" value="CEG03573.1"/>
    <property type="molecule type" value="Genomic_DNA"/>
</dbReference>
<feature type="signal peptide" evidence="1">
    <location>
        <begin position="1"/>
        <end position="25"/>
    </location>
</feature>
<evidence type="ECO:0000256" key="1">
    <source>
        <dbReference type="SAM" id="SignalP"/>
    </source>
</evidence>
<proteinExistence type="predicted"/>
<name>A0A096PFJ6_9HYPO</name>
<dbReference type="AlphaFoldDB" id="A0A096PFJ6"/>
<evidence type="ECO:0000313" key="2">
    <source>
        <dbReference type="EMBL" id="CEG03573.1"/>
    </source>
</evidence>
<protein>
    <submittedName>
        <fullName evidence="2">WGS project CBMG000000000 data, contig CS5907-c001383</fullName>
    </submittedName>
</protein>